<dbReference type="InterPro" id="IPR025161">
    <property type="entry name" value="IS402-like_dom"/>
</dbReference>
<evidence type="ECO:0000259" key="1">
    <source>
        <dbReference type="Pfam" id="PF13340"/>
    </source>
</evidence>
<dbReference type="EMBL" id="JBHXIJ010000003">
    <property type="protein sequence ID" value="MFD5097598.1"/>
    <property type="molecule type" value="Genomic_DNA"/>
</dbReference>
<sequence>MLTYDSAILFVATSGCTWRQLPAASFGPSEATPHRRFAEWTADQIRRGNCGIDRGTGIGWIRSRAWME</sequence>
<accession>A0ABW6FD80</accession>
<organism evidence="2 3">
    <name type="scientific">Streptomyces albidochromogenes</name>
    <dbReference type="NCBI Taxonomy" id="329524"/>
    <lineage>
        <taxon>Bacteria</taxon>
        <taxon>Bacillati</taxon>
        <taxon>Actinomycetota</taxon>
        <taxon>Actinomycetes</taxon>
        <taxon>Kitasatosporales</taxon>
        <taxon>Streptomycetaceae</taxon>
        <taxon>Streptomyces</taxon>
    </lineage>
</organism>
<dbReference type="Pfam" id="PF13340">
    <property type="entry name" value="DUF4096"/>
    <property type="match status" value="1"/>
</dbReference>
<gene>
    <name evidence="2" type="ORF">ACFWJN_01250</name>
</gene>
<keyword evidence="3" id="KW-1185">Reference proteome</keyword>
<proteinExistence type="predicted"/>
<protein>
    <submittedName>
        <fullName evidence="2">Transposase</fullName>
    </submittedName>
</protein>
<reference evidence="2 3" key="1">
    <citation type="submission" date="2024-09" db="EMBL/GenBank/DDBJ databases">
        <title>The Natural Products Discovery Center: Release of the First 8490 Sequenced Strains for Exploring Actinobacteria Biosynthetic Diversity.</title>
        <authorList>
            <person name="Kalkreuter E."/>
            <person name="Kautsar S.A."/>
            <person name="Yang D."/>
            <person name="Bader C.D."/>
            <person name="Teijaro C.N."/>
            <person name="Fluegel L."/>
            <person name="Davis C.M."/>
            <person name="Simpson J.R."/>
            <person name="Lauterbach L."/>
            <person name="Steele A.D."/>
            <person name="Gui C."/>
            <person name="Meng S."/>
            <person name="Li G."/>
            <person name="Viehrig K."/>
            <person name="Ye F."/>
            <person name="Su P."/>
            <person name="Kiefer A.F."/>
            <person name="Nichols A."/>
            <person name="Cepeda A.J."/>
            <person name="Yan W."/>
            <person name="Fan B."/>
            <person name="Jiang Y."/>
            <person name="Adhikari A."/>
            <person name="Zheng C.-J."/>
            <person name="Schuster L."/>
            <person name="Cowan T.M."/>
            <person name="Smanski M.J."/>
            <person name="Chevrette M.G."/>
            <person name="De Carvalho L.P.S."/>
            <person name="Shen B."/>
        </authorList>
    </citation>
    <scope>NUCLEOTIDE SEQUENCE [LARGE SCALE GENOMIC DNA]</scope>
    <source>
        <strain evidence="2 3">NPDC058348</strain>
    </source>
</reference>
<dbReference type="RefSeq" id="WP_386707216.1">
    <property type="nucleotide sequence ID" value="NZ_JBHXIJ010000003.1"/>
</dbReference>
<evidence type="ECO:0000313" key="3">
    <source>
        <dbReference type="Proteomes" id="UP001598448"/>
    </source>
</evidence>
<name>A0ABW6FD80_9ACTN</name>
<evidence type="ECO:0000313" key="2">
    <source>
        <dbReference type="EMBL" id="MFD5097598.1"/>
    </source>
</evidence>
<comment type="caution">
    <text evidence="2">The sequence shown here is derived from an EMBL/GenBank/DDBJ whole genome shotgun (WGS) entry which is preliminary data.</text>
</comment>
<dbReference type="Proteomes" id="UP001598448">
    <property type="component" value="Unassembled WGS sequence"/>
</dbReference>
<feature type="domain" description="Insertion element IS402-like" evidence="1">
    <location>
        <begin position="6"/>
        <end position="45"/>
    </location>
</feature>